<organism evidence="18">
    <name type="scientific">Tetraselmis sp. GSL018</name>
    <dbReference type="NCBI Taxonomy" id="582737"/>
    <lineage>
        <taxon>Eukaryota</taxon>
        <taxon>Viridiplantae</taxon>
        <taxon>Chlorophyta</taxon>
        <taxon>core chlorophytes</taxon>
        <taxon>Chlorodendrophyceae</taxon>
        <taxon>Chlorodendrales</taxon>
        <taxon>Chlorodendraceae</taxon>
        <taxon>Tetraselmis</taxon>
    </lineage>
</organism>
<dbReference type="EC" id="2.7.7.41" evidence="6 16"/>
<keyword evidence="10 16" id="KW-0548">Nucleotidyltransferase</keyword>
<evidence type="ECO:0000256" key="3">
    <source>
        <dbReference type="ARBA" id="ARBA00005119"/>
    </source>
</evidence>
<name>A0A061RYK6_9CHLO</name>
<protein>
    <recommendedName>
        <fullName evidence="6 16">Phosphatidate cytidylyltransferase</fullName>
        <ecNumber evidence="6 16">2.7.7.41</ecNumber>
    </recommendedName>
</protein>
<evidence type="ECO:0000256" key="5">
    <source>
        <dbReference type="ARBA" id="ARBA00010185"/>
    </source>
</evidence>
<feature type="transmembrane region" description="Helical" evidence="17">
    <location>
        <begin position="319"/>
        <end position="339"/>
    </location>
</feature>
<keyword evidence="12" id="KW-0443">Lipid metabolism</keyword>
<evidence type="ECO:0000256" key="17">
    <source>
        <dbReference type="SAM" id="Phobius"/>
    </source>
</evidence>
<feature type="transmembrane region" description="Helical" evidence="17">
    <location>
        <begin position="99"/>
        <end position="129"/>
    </location>
</feature>
<dbReference type="AlphaFoldDB" id="A0A061RYK6"/>
<keyword evidence="7" id="KW-0444">Lipid biosynthesis</keyword>
<keyword evidence="8 16" id="KW-0808">Transferase</keyword>
<evidence type="ECO:0000256" key="14">
    <source>
        <dbReference type="ARBA" id="ARBA00023209"/>
    </source>
</evidence>
<evidence type="ECO:0000256" key="11">
    <source>
        <dbReference type="ARBA" id="ARBA00022989"/>
    </source>
</evidence>
<evidence type="ECO:0000256" key="8">
    <source>
        <dbReference type="ARBA" id="ARBA00022679"/>
    </source>
</evidence>
<comment type="catalytic activity">
    <reaction evidence="1 16">
        <text>a 1,2-diacyl-sn-glycero-3-phosphate + CTP + H(+) = a CDP-1,2-diacyl-sn-glycerol + diphosphate</text>
        <dbReference type="Rhea" id="RHEA:16229"/>
        <dbReference type="ChEBI" id="CHEBI:15378"/>
        <dbReference type="ChEBI" id="CHEBI:33019"/>
        <dbReference type="ChEBI" id="CHEBI:37563"/>
        <dbReference type="ChEBI" id="CHEBI:58332"/>
        <dbReference type="ChEBI" id="CHEBI:58608"/>
        <dbReference type="EC" id="2.7.7.41"/>
    </reaction>
</comment>
<evidence type="ECO:0000256" key="13">
    <source>
        <dbReference type="ARBA" id="ARBA00023136"/>
    </source>
</evidence>
<accession>A0A061RYK6</accession>
<evidence type="ECO:0000256" key="2">
    <source>
        <dbReference type="ARBA" id="ARBA00004141"/>
    </source>
</evidence>
<gene>
    <name evidence="18" type="primary">CDS1</name>
    <name evidence="18" type="ORF">TSPGSL018_21881</name>
</gene>
<dbReference type="PANTHER" id="PTHR47101">
    <property type="entry name" value="PHOSPHATIDATE CYTIDYLYLTRANSFERASE 5, CHLOROPLASTIC"/>
    <property type="match status" value="1"/>
</dbReference>
<reference evidence="18" key="1">
    <citation type="submission" date="2014-05" db="EMBL/GenBank/DDBJ databases">
        <title>The transcriptome of the halophilic microalga Tetraselmis sp. GSL018 isolated from the Great Salt Lake, Utah.</title>
        <authorList>
            <person name="Jinkerson R.E."/>
            <person name="D'Adamo S."/>
            <person name="Posewitz M.C."/>
        </authorList>
    </citation>
    <scope>NUCLEOTIDE SEQUENCE</scope>
    <source>
        <strain evidence="18">GSL018</strain>
    </source>
</reference>
<feature type="transmembrane region" description="Helical" evidence="17">
    <location>
        <begin position="201"/>
        <end position="219"/>
    </location>
</feature>
<feature type="transmembrane region" description="Helical" evidence="17">
    <location>
        <begin position="250"/>
        <end position="274"/>
    </location>
</feature>
<dbReference type="GO" id="GO:0016020">
    <property type="term" value="C:membrane"/>
    <property type="evidence" value="ECO:0007669"/>
    <property type="project" value="UniProtKB-SubCell"/>
</dbReference>
<evidence type="ECO:0000256" key="12">
    <source>
        <dbReference type="ARBA" id="ARBA00023098"/>
    </source>
</evidence>
<dbReference type="PANTHER" id="PTHR47101:SF1">
    <property type="entry name" value="PHOSPHATIDATE CYTIDYLYLTRANSFERASE 4, CHLOROPLASTIC"/>
    <property type="match status" value="1"/>
</dbReference>
<evidence type="ECO:0000256" key="4">
    <source>
        <dbReference type="ARBA" id="ARBA00005189"/>
    </source>
</evidence>
<evidence type="ECO:0000256" key="1">
    <source>
        <dbReference type="ARBA" id="ARBA00001698"/>
    </source>
</evidence>
<dbReference type="EMBL" id="GBEZ01009754">
    <property type="protein sequence ID" value="JAC75859.1"/>
    <property type="molecule type" value="Transcribed_RNA"/>
</dbReference>
<feature type="transmembrane region" description="Helical" evidence="17">
    <location>
        <begin position="179"/>
        <end position="195"/>
    </location>
</feature>
<evidence type="ECO:0000256" key="6">
    <source>
        <dbReference type="ARBA" id="ARBA00012487"/>
    </source>
</evidence>
<dbReference type="Pfam" id="PF01148">
    <property type="entry name" value="CTP_transf_1"/>
    <property type="match status" value="1"/>
</dbReference>
<evidence type="ECO:0000256" key="10">
    <source>
        <dbReference type="ARBA" id="ARBA00022695"/>
    </source>
</evidence>
<dbReference type="UniPathway" id="UPA00557">
    <property type="reaction ID" value="UER00614"/>
</dbReference>
<dbReference type="GO" id="GO:0016024">
    <property type="term" value="P:CDP-diacylglycerol biosynthetic process"/>
    <property type="evidence" value="ECO:0007669"/>
    <property type="project" value="UniProtKB-UniPathway"/>
</dbReference>
<keyword evidence="14" id="KW-0594">Phospholipid biosynthesis</keyword>
<dbReference type="GO" id="GO:0004605">
    <property type="term" value="F:phosphatidate cytidylyltransferase activity"/>
    <property type="evidence" value="ECO:0007669"/>
    <property type="project" value="UniProtKB-EC"/>
</dbReference>
<comment type="similarity">
    <text evidence="5 16">Belongs to the CDS family.</text>
</comment>
<dbReference type="PROSITE" id="PS01315">
    <property type="entry name" value="CDS"/>
    <property type="match status" value="1"/>
</dbReference>
<evidence type="ECO:0000256" key="16">
    <source>
        <dbReference type="RuleBase" id="RU003938"/>
    </source>
</evidence>
<evidence type="ECO:0000256" key="9">
    <source>
        <dbReference type="ARBA" id="ARBA00022692"/>
    </source>
</evidence>
<comment type="subcellular location">
    <subcellularLocation>
        <location evidence="2">Membrane</location>
        <topology evidence="2">Multi-pass membrane protein</topology>
    </subcellularLocation>
</comment>
<proteinExistence type="inferred from homology"/>
<evidence type="ECO:0000256" key="15">
    <source>
        <dbReference type="ARBA" id="ARBA00023264"/>
    </source>
</evidence>
<keyword evidence="11 17" id="KW-1133">Transmembrane helix</keyword>
<evidence type="ECO:0000256" key="7">
    <source>
        <dbReference type="ARBA" id="ARBA00022516"/>
    </source>
</evidence>
<dbReference type="InterPro" id="IPR000374">
    <property type="entry name" value="PC_trans"/>
</dbReference>
<comment type="pathway">
    <text evidence="4">Lipid metabolism.</text>
</comment>
<comment type="pathway">
    <text evidence="3 16">Phospholipid metabolism; CDP-diacylglycerol biosynthesis; CDP-diacylglycerol from sn-glycerol 3-phosphate: step 3/3.</text>
</comment>
<keyword evidence="13 17" id="KW-0472">Membrane</keyword>
<evidence type="ECO:0000313" key="18">
    <source>
        <dbReference type="EMBL" id="JAC75859.1"/>
    </source>
</evidence>
<feature type="transmembrane region" description="Helical" evidence="17">
    <location>
        <begin position="295"/>
        <end position="313"/>
    </location>
</feature>
<keyword evidence="15" id="KW-1208">Phospholipid metabolism</keyword>
<keyword evidence="9 16" id="KW-0812">Transmembrane</keyword>
<sequence>MTSTLSHCSPGLVVAHSEQVIAFRRVFKRRTPFSEVDVLRVKSCCRTAPQLGVGCRLAQRLVPIVKCSAKRAQVEAALSSGDAPQPPASPSFKGLAKRALFGALLGVLGGCILVAGGVPFTCLISLVAYQCTQEYFGFITSKGIAKGMQPPPPPVTATISLAAVGISIGTLLTRGRTGTCLAVAAFLVVALQLLSTRKPKFAQLSSSIFGLFYCGYLPACWIKLRMLSVPLAGSTIAPHWPVMLGGLSHFTLGLVATFVAVVSIIAADVGAYMVGKAWGRTQLIAISPKKTVEGAIGGMACCILATTALSQLLHWPSSAASAVLLGFMIFVCGLFGDLMESVIKRDAGMKDSGNLIPGHGGILDRFDSYMFTGALVYFCARYVLPFLGL</sequence>